<keyword evidence="2 6" id="KW-0689">Ribosomal protein</keyword>
<dbReference type="Gene3D" id="3.30.70.1730">
    <property type="match status" value="1"/>
</dbReference>
<name>A0A1F8GSW0_9BACT</name>
<evidence type="ECO:0000313" key="6">
    <source>
        <dbReference type="EMBL" id="OGN27726.1"/>
    </source>
</evidence>
<evidence type="ECO:0000256" key="2">
    <source>
        <dbReference type="ARBA" id="ARBA00022980"/>
    </source>
</evidence>
<comment type="caution">
    <text evidence="6">The sequence shown here is derived from an EMBL/GenBank/DDBJ whole genome shotgun (WGS) entry which is preliminary data.</text>
</comment>
<evidence type="ECO:0000256" key="1">
    <source>
        <dbReference type="ARBA" id="ARBA00008889"/>
    </source>
</evidence>
<dbReference type="InterPro" id="IPR047865">
    <property type="entry name" value="Ribosomal_uL10_bac_type"/>
</dbReference>
<dbReference type="GO" id="GO:0005840">
    <property type="term" value="C:ribosome"/>
    <property type="evidence" value="ECO:0007669"/>
    <property type="project" value="UniProtKB-KW"/>
</dbReference>
<dbReference type="EMBL" id="MGKO01000007">
    <property type="protein sequence ID" value="OGN27726.1"/>
    <property type="molecule type" value="Genomic_DNA"/>
</dbReference>
<keyword evidence="3" id="KW-0687">Ribonucleoprotein</keyword>
<evidence type="ECO:0000256" key="4">
    <source>
        <dbReference type="ARBA" id="ARBA00035202"/>
    </source>
</evidence>
<dbReference type="AlphaFoldDB" id="A0A1F8GSW0"/>
<evidence type="ECO:0000256" key="3">
    <source>
        <dbReference type="ARBA" id="ARBA00023274"/>
    </source>
</evidence>
<evidence type="ECO:0000313" key="7">
    <source>
        <dbReference type="Proteomes" id="UP000178444"/>
    </source>
</evidence>
<dbReference type="Pfam" id="PF00466">
    <property type="entry name" value="Ribosomal_L10"/>
    <property type="match status" value="1"/>
</dbReference>
<reference evidence="6 7" key="1">
    <citation type="journal article" date="2016" name="Nat. Commun.">
        <title>Thousands of microbial genomes shed light on interconnected biogeochemical processes in an aquifer system.</title>
        <authorList>
            <person name="Anantharaman K."/>
            <person name="Brown C.T."/>
            <person name="Hug L.A."/>
            <person name="Sharon I."/>
            <person name="Castelle C.J."/>
            <person name="Probst A.J."/>
            <person name="Thomas B.C."/>
            <person name="Singh A."/>
            <person name="Wilkins M.J."/>
            <person name="Karaoz U."/>
            <person name="Brodie E.L."/>
            <person name="Williams K.H."/>
            <person name="Hubbard S.S."/>
            <person name="Banfield J.F."/>
        </authorList>
    </citation>
    <scope>NUCLEOTIDE SEQUENCE [LARGE SCALE GENOMIC DNA]</scope>
</reference>
<dbReference type="SUPFAM" id="SSF160369">
    <property type="entry name" value="Ribosomal protein L10-like"/>
    <property type="match status" value="1"/>
</dbReference>
<proteinExistence type="inferred from homology"/>
<dbReference type="Proteomes" id="UP000178444">
    <property type="component" value="Unassembled WGS sequence"/>
</dbReference>
<dbReference type="NCBIfam" id="NF000955">
    <property type="entry name" value="PRK00099.1-1"/>
    <property type="match status" value="1"/>
</dbReference>
<dbReference type="Gene3D" id="6.10.250.290">
    <property type="match status" value="1"/>
</dbReference>
<organism evidence="6 7">
    <name type="scientific">Candidatus Yanofskybacteria bacterium RIFCSPLOWO2_01_FULL_49_17</name>
    <dbReference type="NCBI Taxonomy" id="1802700"/>
    <lineage>
        <taxon>Bacteria</taxon>
        <taxon>Candidatus Yanofskyibacteriota</taxon>
    </lineage>
</organism>
<protein>
    <recommendedName>
        <fullName evidence="4">Large ribosomal subunit protein uL10</fullName>
    </recommendedName>
    <alternativeName>
        <fullName evidence="5">50S ribosomal protein L10</fullName>
    </alternativeName>
</protein>
<dbReference type="PANTHER" id="PTHR11560">
    <property type="entry name" value="39S RIBOSOMAL PROTEIN L10, MITOCHONDRIAL"/>
    <property type="match status" value="1"/>
</dbReference>
<dbReference type="InterPro" id="IPR043141">
    <property type="entry name" value="Ribosomal_uL10-like_sf"/>
</dbReference>
<dbReference type="CDD" id="cd05797">
    <property type="entry name" value="Ribosomal_L10"/>
    <property type="match status" value="1"/>
</dbReference>
<dbReference type="InterPro" id="IPR001790">
    <property type="entry name" value="Ribosomal_uL10"/>
</dbReference>
<comment type="similarity">
    <text evidence="1">Belongs to the universal ribosomal protein uL10 family.</text>
</comment>
<evidence type="ECO:0000256" key="5">
    <source>
        <dbReference type="ARBA" id="ARBA00035502"/>
    </source>
</evidence>
<dbReference type="GO" id="GO:1990904">
    <property type="term" value="C:ribonucleoprotein complex"/>
    <property type="evidence" value="ECO:0007669"/>
    <property type="project" value="UniProtKB-KW"/>
</dbReference>
<gene>
    <name evidence="6" type="ORF">A2941_02510</name>
</gene>
<sequence>MKSRTQKSEELKSLKAKLPEAQITVFTSFARAGEKGLSVAQMTELKRLLRGIKSEYVVTKKTIMERALQQVQGEPKSRESADVYSMDGSLGLVVSQDEPYDLAKKVYEFAKKNTALQFFGALLNGAFISKEQFIEMAQMPSREVLIGRLLGMMKYPITGLYRVMTEITKKKS</sequence>
<accession>A0A1F8GSW0</accession>